<sequence>MARVYGAGVISALASAALGADYAYADGPFNFSPFSSPSPQASSVSPAAAAQPPAANAEPPRVRNDNPRTTASGFDPEALERGAKALREINSSPHGKKVFDVLKKQEETRQTENTAKAAEFKAMQAQAETERQKVIYEEQKKLSQQQAQIKSQMARYEDELARKRMQAENEHHRARNQELVKMQEESSIRQEQARRATEEQIQAQRRQTEREKANIERETIRVKAMAEAEGRAHEAKLGEEVNRRMLIERANAEREKWLAAINTTFDHIGGGLRAILTDQNKMVVAVGGVTALAAGIYTTREGARVIWSYVDRILGQPSLIRDSSRGKYPWSGLFSRAMSTLSPNASKASASNIGNGFGDVILNPSLQKRIQQLASATANTKSHQAPFRNMLFYGPPGTGKTMAARALAQKSGLDYALMTGGDVAPLGAQAVTKIHQLFDWGKKSNKGLLLFIDEADAFLCERNKIHMSEAQRSALNALLFRTGDQSKDIVLALATNRPGDLDSAVADRIDEVLEFPLPGEDERFKLLKLYLDKYIARAGARKPGLFSQLFRKQQQKIEIKDLVDEILREAAAKTEGFSGREIAKMMAGVQAAVYGSENCVLDPNLFREVVDCKVAEHQQRRKMAANDDEGSS</sequence>
<evidence type="ECO:0000313" key="1">
    <source>
        <dbReference type="EMBL" id="KAH7853382.1"/>
    </source>
</evidence>
<dbReference type="EMBL" id="CM037161">
    <property type="protein sequence ID" value="KAH7853382.1"/>
    <property type="molecule type" value="Genomic_DNA"/>
</dbReference>
<gene>
    <name evidence="1" type="ORF">Vadar_001790</name>
</gene>
<accession>A0ACB7YJ38</accession>
<name>A0ACB7YJ38_9ERIC</name>
<proteinExistence type="predicted"/>
<evidence type="ECO:0000313" key="2">
    <source>
        <dbReference type="Proteomes" id="UP000828048"/>
    </source>
</evidence>
<comment type="caution">
    <text evidence="1">The sequence shown here is derived from an EMBL/GenBank/DDBJ whole genome shotgun (WGS) entry which is preliminary data.</text>
</comment>
<protein>
    <submittedName>
        <fullName evidence="1">Uncharacterized protein</fullName>
    </submittedName>
</protein>
<organism evidence="1 2">
    <name type="scientific">Vaccinium darrowii</name>
    <dbReference type="NCBI Taxonomy" id="229202"/>
    <lineage>
        <taxon>Eukaryota</taxon>
        <taxon>Viridiplantae</taxon>
        <taxon>Streptophyta</taxon>
        <taxon>Embryophyta</taxon>
        <taxon>Tracheophyta</taxon>
        <taxon>Spermatophyta</taxon>
        <taxon>Magnoliopsida</taxon>
        <taxon>eudicotyledons</taxon>
        <taxon>Gunneridae</taxon>
        <taxon>Pentapetalae</taxon>
        <taxon>asterids</taxon>
        <taxon>Ericales</taxon>
        <taxon>Ericaceae</taxon>
        <taxon>Vaccinioideae</taxon>
        <taxon>Vaccinieae</taxon>
        <taxon>Vaccinium</taxon>
    </lineage>
</organism>
<keyword evidence="2" id="KW-1185">Reference proteome</keyword>
<dbReference type="Proteomes" id="UP000828048">
    <property type="component" value="Chromosome 11"/>
</dbReference>
<reference evidence="1 2" key="1">
    <citation type="journal article" date="2021" name="Hortic Res">
        <title>High-quality reference genome and annotation aids understanding of berry development for evergreen blueberry (Vaccinium darrowii).</title>
        <authorList>
            <person name="Yu J."/>
            <person name="Hulse-Kemp A.M."/>
            <person name="Babiker E."/>
            <person name="Staton M."/>
        </authorList>
    </citation>
    <scope>NUCLEOTIDE SEQUENCE [LARGE SCALE GENOMIC DNA]</scope>
    <source>
        <strain evidence="2">cv. NJ 8807/NJ 8810</strain>
        <tissue evidence="1">Young leaf</tissue>
    </source>
</reference>